<dbReference type="AlphaFoldDB" id="A0A512DIW5"/>
<dbReference type="GO" id="GO:0005886">
    <property type="term" value="C:plasma membrane"/>
    <property type="evidence" value="ECO:0007669"/>
    <property type="project" value="UniProtKB-SubCell"/>
</dbReference>
<keyword evidence="2" id="KW-0813">Transport</keyword>
<sequence length="1036" mass="111199">MISDFSIRRPVLAIVLSALIVVIGIAALLRLPVRELPDVDTAVVTVTTTYEGAAPEIIDTEVIEVLEGAISGVDGIRSIRSSSRLGRGRIVVEFVTSRDIDQAANDVRDAVGRVLVDLPDEADTPEIVKTDSDAQPILRIAVTSDRMTPADINDYASRFIVDRLSVLNGVAQVEIFGERRYAIRIWLNREALAARNLTVADVEAALRRNNVELPAGELESISRQFTVRTDTRLTSPEEFRDIVVAQAANYPIRLGDLAEVELGVEDDNSIVRSNGEAAVGLGVLRQSQANTIEVSNQVRAELEALRPTLPEGMSIMVSSDDALFISKSIEEVVVALGMSVLLVVAVIFLFLHSVRATIVPAVTIPVAVIGTLAFIYAFGFSINILTLLALLLAIGLVVDDAIVVLENIQRRVEAGEKPLAAAFLGTRQVTFAVIATSLTLIAVFVPISTLEGQVGRLFAEFGLVMAAAVAISTFVALSLCAMLCSKLLRGTEKPGRIGRSLESAFNGMANGYRRLLDRAIRAPVVVLAVAGVISAGTVFLYDILPRELTPTEDRGVFFIPVTSPEGATAGYTDANVARIEDVLAPLRASGEAERVFAIVGFRNQPGRGFVVVGLSDWDERDRSQREIVNSIIPDIAGIPGVRAFPVNPAALGQRGSSAPLQVVIGGQDYEVIQEWADRIVERAADNPGLQNVETDFEATRPQFNVRIDRRKADDLEIGIEQIGGTLQTMLASREVTDFINRGRVYPVILQARDTDRQTPADLTNIFVRSGEDGALVPLNALVTLDELAAPPELLRYDRLPSITVSASLADGYDLGSAIDYINAIAEEELPPEGRLSYTGQSQQFLETSSGIAITFGIALLIVFLVLAAQFESFIHPLIIMLSVPLGLAGALGALALAGLSLNIYSQVGMVLLIGLMAKNGILIVEFANQLRAEGMDIRQAITEGSALRFRPILMTVLSTVLGSVPLILASGAGAESRVAIGTVIIGGLSVASLLTLFVTPVLYDLLARFTRPANAVAEELSGQLRELRQTKHQPAE</sequence>
<evidence type="ECO:0000256" key="7">
    <source>
        <dbReference type="ARBA" id="ARBA00023136"/>
    </source>
</evidence>
<evidence type="ECO:0000256" key="2">
    <source>
        <dbReference type="ARBA" id="ARBA00022448"/>
    </source>
</evidence>
<feature type="transmembrane region" description="Helical" evidence="8">
    <location>
        <begin position="903"/>
        <end position="928"/>
    </location>
</feature>
<dbReference type="FunFam" id="1.20.1640.10:FF:000001">
    <property type="entry name" value="Efflux pump membrane transporter"/>
    <property type="match status" value="1"/>
</dbReference>
<dbReference type="PANTHER" id="PTHR32063">
    <property type="match status" value="1"/>
</dbReference>
<keyword evidence="4" id="KW-0997">Cell inner membrane</keyword>
<proteinExistence type="predicted"/>
<name>A0A512DIW5_9PROT</name>
<keyword evidence="5 8" id="KW-0812">Transmembrane</keyword>
<dbReference type="SUPFAM" id="SSF82714">
    <property type="entry name" value="Multidrug efflux transporter AcrB TolC docking domain, DN and DC subdomains"/>
    <property type="match status" value="2"/>
</dbReference>
<dbReference type="PRINTS" id="PR00702">
    <property type="entry name" value="ACRIFLAVINRP"/>
</dbReference>
<evidence type="ECO:0000256" key="6">
    <source>
        <dbReference type="ARBA" id="ARBA00022989"/>
    </source>
</evidence>
<evidence type="ECO:0000313" key="9">
    <source>
        <dbReference type="EMBL" id="GEO36418.1"/>
    </source>
</evidence>
<feature type="transmembrane region" description="Helical" evidence="8">
    <location>
        <begin position="12"/>
        <end position="31"/>
    </location>
</feature>
<feature type="transmembrane region" description="Helical" evidence="8">
    <location>
        <begin position="429"/>
        <end position="449"/>
    </location>
</feature>
<dbReference type="Gene3D" id="1.20.1640.10">
    <property type="entry name" value="Multidrug efflux transporter AcrB transmembrane domain"/>
    <property type="match status" value="2"/>
</dbReference>
<keyword evidence="6 8" id="KW-1133">Transmembrane helix</keyword>
<feature type="transmembrane region" description="Helical" evidence="8">
    <location>
        <begin position="522"/>
        <end position="541"/>
    </location>
</feature>
<keyword evidence="10" id="KW-1185">Reference proteome</keyword>
<dbReference type="EMBL" id="BJYZ01000002">
    <property type="protein sequence ID" value="GEO36418.1"/>
    <property type="molecule type" value="Genomic_DNA"/>
</dbReference>
<dbReference type="InterPro" id="IPR001036">
    <property type="entry name" value="Acrflvin-R"/>
</dbReference>
<gene>
    <name evidence="9" type="ORF">SAE02_05660</name>
</gene>
<feature type="transmembrane region" description="Helical" evidence="8">
    <location>
        <begin position="850"/>
        <end position="870"/>
    </location>
</feature>
<dbReference type="Gene3D" id="3.30.70.1430">
    <property type="entry name" value="Multidrug efflux transporter AcrB pore domain"/>
    <property type="match status" value="2"/>
</dbReference>
<protein>
    <submittedName>
        <fullName evidence="9">Multidrug transporter</fullName>
    </submittedName>
</protein>
<feature type="transmembrane region" description="Helical" evidence="8">
    <location>
        <begin position="978"/>
        <end position="1003"/>
    </location>
</feature>
<feature type="transmembrane region" description="Helical" evidence="8">
    <location>
        <begin position="877"/>
        <end position="897"/>
    </location>
</feature>
<reference evidence="9 10" key="1">
    <citation type="submission" date="2019-07" db="EMBL/GenBank/DDBJ databases">
        <title>Whole genome shotgun sequence of Skermanella aerolata NBRC 106429.</title>
        <authorList>
            <person name="Hosoyama A."/>
            <person name="Uohara A."/>
            <person name="Ohji S."/>
            <person name="Ichikawa N."/>
        </authorList>
    </citation>
    <scope>NUCLEOTIDE SEQUENCE [LARGE SCALE GENOMIC DNA]</scope>
    <source>
        <strain evidence="9 10">NBRC 106429</strain>
    </source>
</reference>
<dbReference type="Pfam" id="PF00873">
    <property type="entry name" value="ACR_tran"/>
    <property type="match status" value="1"/>
</dbReference>
<dbReference type="OrthoDB" id="9806532at2"/>
<evidence type="ECO:0000256" key="4">
    <source>
        <dbReference type="ARBA" id="ARBA00022519"/>
    </source>
</evidence>
<comment type="subcellular location">
    <subcellularLocation>
        <location evidence="1">Cell inner membrane</location>
        <topology evidence="1">Multi-pass membrane protein</topology>
    </subcellularLocation>
</comment>
<dbReference type="PANTHER" id="PTHR32063:SF14">
    <property type="entry name" value="BLL4319 PROTEIN"/>
    <property type="match status" value="1"/>
</dbReference>
<evidence type="ECO:0000313" key="10">
    <source>
        <dbReference type="Proteomes" id="UP000321523"/>
    </source>
</evidence>
<evidence type="ECO:0000256" key="1">
    <source>
        <dbReference type="ARBA" id="ARBA00004429"/>
    </source>
</evidence>
<keyword evidence="7 8" id="KW-0472">Membrane</keyword>
<dbReference type="Proteomes" id="UP000321523">
    <property type="component" value="Unassembled WGS sequence"/>
</dbReference>
<feature type="transmembrane region" description="Helical" evidence="8">
    <location>
        <begin position="949"/>
        <end position="972"/>
    </location>
</feature>
<evidence type="ECO:0000256" key="5">
    <source>
        <dbReference type="ARBA" id="ARBA00022692"/>
    </source>
</evidence>
<accession>A0A512DIW5</accession>
<evidence type="ECO:0000256" key="3">
    <source>
        <dbReference type="ARBA" id="ARBA00022475"/>
    </source>
</evidence>
<organism evidence="9 10">
    <name type="scientific">Skermanella aerolata</name>
    <dbReference type="NCBI Taxonomy" id="393310"/>
    <lineage>
        <taxon>Bacteria</taxon>
        <taxon>Pseudomonadati</taxon>
        <taxon>Pseudomonadota</taxon>
        <taxon>Alphaproteobacteria</taxon>
        <taxon>Rhodospirillales</taxon>
        <taxon>Azospirillaceae</taxon>
        <taxon>Skermanella</taxon>
    </lineage>
</organism>
<feature type="transmembrane region" description="Helical" evidence="8">
    <location>
        <begin position="358"/>
        <end position="378"/>
    </location>
</feature>
<dbReference type="Gene3D" id="3.30.70.1440">
    <property type="entry name" value="Multidrug efflux transporter AcrB pore domain"/>
    <property type="match status" value="1"/>
</dbReference>
<dbReference type="SUPFAM" id="SSF82866">
    <property type="entry name" value="Multidrug efflux transporter AcrB transmembrane domain"/>
    <property type="match status" value="2"/>
</dbReference>
<dbReference type="SUPFAM" id="SSF82693">
    <property type="entry name" value="Multidrug efflux transporter AcrB pore domain, PN1, PN2, PC1 and PC2 subdomains"/>
    <property type="match status" value="4"/>
</dbReference>
<feature type="transmembrane region" description="Helical" evidence="8">
    <location>
        <begin position="384"/>
        <end position="408"/>
    </location>
</feature>
<keyword evidence="3" id="KW-1003">Cell membrane</keyword>
<dbReference type="InterPro" id="IPR027463">
    <property type="entry name" value="AcrB_DN_DC_subdom"/>
</dbReference>
<dbReference type="Gene3D" id="3.30.70.1320">
    <property type="entry name" value="Multidrug efflux transporter AcrB pore domain like"/>
    <property type="match status" value="1"/>
</dbReference>
<dbReference type="Gene3D" id="3.30.2090.10">
    <property type="entry name" value="Multidrug efflux transporter AcrB TolC docking domain, DN and DC subdomains"/>
    <property type="match status" value="2"/>
</dbReference>
<dbReference type="GO" id="GO:0042910">
    <property type="term" value="F:xenobiotic transmembrane transporter activity"/>
    <property type="evidence" value="ECO:0007669"/>
    <property type="project" value="TreeGrafter"/>
</dbReference>
<comment type="caution">
    <text evidence="9">The sequence shown here is derived from an EMBL/GenBank/DDBJ whole genome shotgun (WGS) entry which is preliminary data.</text>
</comment>
<evidence type="ECO:0000256" key="8">
    <source>
        <dbReference type="SAM" id="Phobius"/>
    </source>
</evidence>
<feature type="transmembrane region" description="Helical" evidence="8">
    <location>
        <begin position="332"/>
        <end position="351"/>
    </location>
</feature>
<dbReference type="RefSeq" id="WP_044425460.1">
    <property type="nucleotide sequence ID" value="NZ_BJYZ01000002.1"/>
</dbReference>
<feature type="transmembrane region" description="Helical" evidence="8">
    <location>
        <begin position="461"/>
        <end position="484"/>
    </location>
</feature>